<proteinExistence type="predicted"/>
<keyword evidence="1" id="KW-0472">Membrane</keyword>
<evidence type="ECO:0000313" key="2">
    <source>
        <dbReference type="EMBL" id="WZW99336.1"/>
    </source>
</evidence>
<dbReference type="Proteomes" id="UP001434337">
    <property type="component" value="Chromosome"/>
</dbReference>
<name>A0ABZ3C9N2_9ACTN</name>
<dbReference type="RefSeq" id="WP_342373067.1">
    <property type="nucleotide sequence ID" value="NZ_CP115965.1"/>
</dbReference>
<sequence length="152" mass="16398">MQQQRRHNPYPLTWEIPLGVLLGAVLVLFYGLHAGRGLATWLAGYGWHWPTPTALVSSIPGVVAGDPHAGLADGALPAGATAPVLVCIIVAELVLLAGITILTVWGWARWGPGRILGMATPTQVENVLGVSRLRKVRHVIRPDLYPKKRALR</sequence>
<protein>
    <recommendedName>
        <fullName evidence="4">Conjugal transfer protein</fullName>
    </recommendedName>
</protein>
<keyword evidence="1" id="KW-1133">Transmembrane helix</keyword>
<accession>A0ABZ3C9N2</accession>
<feature type="transmembrane region" description="Helical" evidence="1">
    <location>
        <begin position="12"/>
        <end position="32"/>
    </location>
</feature>
<organism evidence="2 3">
    <name type="scientific">Propioniciclava soli</name>
    <dbReference type="NCBI Taxonomy" id="2775081"/>
    <lineage>
        <taxon>Bacteria</taxon>
        <taxon>Bacillati</taxon>
        <taxon>Actinomycetota</taxon>
        <taxon>Actinomycetes</taxon>
        <taxon>Propionibacteriales</taxon>
        <taxon>Propionibacteriaceae</taxon>
        <taxon>Propioniciclava</taxon>
    </lineage>
</organism>
<feature type="transmembrane region" description="Helical" evidence="1">
    <location>
        <begin position="82"/>
        <end position="108"/>
    </location>
</feature>
<evidence type="ECO:0000313" key="3">
    <source>
        <dbReference type="Proteomes" id="UP001434337"/>
    </source>
</evidence>
<evidence type="ECO:0008006" key="4">
    <source>
        <dbReference type="Google" id="ProtNLM"/>
    </source>
</evidence>
<evidence type="ECO:0000256" key="1">
    <source>
        <dbReference type="SAM" id="Phobius"/>
    </source>
</evidence>
<reference evidence="2 3" key="1">
    <citation type="journal article" date="2023" name="Environ Microbiome">
        <title>A coral-associated actinobacterium mitigates coral bleaching under heat stress.</title>
        <authorList>
            <person name="Li J."/>
            <person name="Zou Y."/>
            <person name="Li Q."/>
            <person name="Zhang J."/>
            <person name="Bourne D.G."/>
            <person name="Lyu Y."/>
            <person name="Liu C."/>
            <person name="Zhang S."/>
        </authorList>
    </citation>
    <scope>NUCLEOTIDE SEQUENCE [LARGE SCALE GENOMIC DNA]</scope>
    <source>
        <strain evidence="2 3">SCSIO 13291</strain>
    </source>
</reference>
<dbReference type="EMBL" id="CP115965">
    <property type="protein sequence ID" value="WZW99336.1"/>
    <property type="molecule type" value="Genomic_DNA"/>
</dbReference>
<keyword evidence="1" id="KW-0812">Transmembrane</keyword>
<keyword evidence="3" id="KW-1185">Reference proteome</keyword>
<gene>
    <name evidence="2" type="ORF">PCC79_03820</name>
</gene>